<evidence type="ECO:0000256" key="2">
    <source>
        <dbReference type="ARBA" id="ARBA00023125"/>
    </source>
</evidence>
<dbReference type="PANTHER" id="PTHR43479:SF11">
    <property type="entry name" value="ACREF_ENVCD OPERON REPRESSOR-RELATED"/>
    <property type="match status" value="1"/>
</dbReference>
<accession>A0ABW3LEP5</accession>
<dbReference type="EMBL" id="JBHTKJ010000001">
    <property type="protein sequence ID" value="MFD1036812.1"/>
    <property type="molecule type" value="Genomic_DNA"/>
</dbReference>
<sequence length="221" mass="25659">MSEIDQTPLHQMVETLSQEENMTAKQVKIIEAAIEIISEKGYYNTSTSEIAKRAGVAEGTIFRHYRTKKDLLITIVTPVITSFSAPVFADKLVDQVFREDYEHFEDLLYTFIKNRFAFAQANLPMLKILLQELAFHPEIQSTYKDTFIEKVYPAFNKALDFYKEKGDIQDLPNETLIRMIIPPIIGFMITRFIIQPDRKWDDEMEMKQTVTFIMKGIGSLK</sequence>
<organism evidence="5 6">
    <name type="scientific">Virgibacillus byunsanensis</name>
    <dbReference type="NCBI Taxonomy" id="570945"/>
    <lineage>
        <taxon>Bacteria</taxon>
        <taxon>Bacillati</taxon>
        <taxon>Bacillota</taxon>
        <taxon>Bacilli</taxon>
        <taxon>Bacillales</taxon>
        <taxon>Bacillaceae</taxon>
        <taxon>Virgibacillus</taxon>
    </lineage>
</organism>
<dbReference type="SUPFAM" id="SSF46689">
    <property type="entry name" value="Homeodomain-like"/>
    <property type="match status" value="1"/>
</dbReference>
<comment type="caution">
    <text evidence="5">The sequence shown here is derived from an EMBL/GenBank/DDBJ whole genome shotgun (WGS) entry which is preliminary data.</text>
</comment>
<dbReference type="InterPro" id="IPR009057">
    <property type="entry name" value="Homeodomain-like_sf"/>
</dbReference>
<protein>
    <submittedName>
        <fullName evidence="5">TetR/AcrR family transcriptional regulator</fullName>
    </submittedName>
</protein>
<gene>
    <name evidence="5" type="ORF">ACFQ3N_00020</name>
</gene>
<dbReference type="InterPro" id="IPR050624">
    <property type="entry name" value="HTH-type_Tx_Regulator"/>
</dbReference>
<reference evidence="6" key="1">
    <citation type="journal article" date="2019" name="Int. J. Syst. Evol. Microbiol.">
        <title>The Global Catalogue of Microorganisms (GCM) 10K type strain sequencing project: providing services to taxonomists for standard genome sequencing and annotation.</title>
        <authorList>
            <consortium name="The Broad Institute Genomics Platform"/>
            <consortium name="The Broad Institute Genome Sequencing Center for Infectious Disease"/>
            <person name="Wu L."/>
            <person name="Ma J."/>
        </authorList>
    </citation>
    <scope>NUCLEOTIDE SEQUENCE [LARGE SCALE GENOMIC DNA]</scope>
    <source>
        <strain evidence="6">CCUG 56754</strain>
    </source>
</reference>
<dbReference type="PRINTS" id="PR00455">
    <property type="entry name" value="HTHTETR"/>
</dbReference>
<feature type="DNA-binding region" description="H-T-H motif" evidence="3">
    <location>
        <begin position="46"/>
        <end position="65"/>
    </location>
</feature>
<keyword evidence="6" id="KW-1185">Reference proteome</keyword>
<dbReference type="PROSITE" id="PS50977">
    <property type="entry name" value="HTH_TETR_2"/>
    <property type="match status" value="1"/>
</dbReference>
<evidence type="ECO:0000259" key="4">
    <source>
        <dbReference type="PROSITE" id="PS50977"/>
    </source>
</evidence>
<dbReference type="RefSeq" id="WP_390358347.1">
    <property type="nucleotide sequence ID" value="NZ_JBHTKJ010000001.1"/>
</dbReference>
<feature type="domain" description="HTH tetR-type" evidence="4">
    <location>
        <begin position="23"/>
        <end position="83"/>
    </location>
</feature>
<dbReference type="InterPro" id="IPR036271">
    <property type="entry name" value="Tet_transcr_reg_TetR-rel_C_sf"/>
</dbReference>
<evidence type="ECO:0000256" key="1">
    <source>
        <dbReference type="ARBA" id="ARBA00022491"/>
    </source>
</evidence>
<proteinExistence type="predicted"/>
<dbReference type="Pfam" id="PF00440">
    <property type="entry name" value="TetR_N"/>
    <property type="match status" value="1"/>
</dbReference>
<dbReference type="Gene3D" id="1.10.357.10">
    <property type="entry name" value="Tetracycline Repressor, domain 2"/>
    <property type="match status" value="1"/>
</dbReference>
<evidence type="ECO:0000313" key="5">
    <source>
        <dbReference type="EMBL" id="MFD1036812.1"/>
    </source>
</evidence>
<evidence type="ECO:0000313" key="6">
    <source>
        <dbReference type="Proteomes" id="UP001597040"/>
    </source>
</evidence>
<keyword evidence="1" id="KW-0678">Repressor</keyword>
<dbReference type="PANTHER" id="PTHR43479">
    <property type="entry name" value="ACREF/ENVCD OPERON REPRESSOR-RELATED"/>
    <property type="match status" value="1"/>
</dbReference>
<dbReference type="InterPro" id="IPR001647">
    <property type="entry name" value="HTH_TetR"/>
</dbReference>
<dbReference type="Proteomes" id="UP001597040">
    <property type="component" value="Unassembled WGS sequence"/>
</dbReference>
<evidence type="ECO:0000256" key="3">
    <source>
        <dbReference type="PROSITE-ProRule" id="PRU00335"/>
    </source>
</evidence>
<name>A0ABW3LEP5_9BACI</name>
<keyword evidence="2 3" id="KW-0238">DNA-binding</keyword>
<dbReference type="SUPFAM" id="SSF48498">
    <property type="entry name" value="Tetracyclin repressor-like, C-terminal domain"/>
    <property type="match status" value="1"/>
</dbReference>